<dbReference type="EMBL" id="CAEQ01002712">
    <property type="protein sequence ID" value="CCD17437.1"/>
    <property type="molecule type" value="Genomic_DNA"/>
</dbReference>
<evidence type="ECO:0000256" key="5">
    <source>
        <dbReference type="ARBA" id="ARBA00022729"/>
    </source>
</evidence>
<comment type="caution">
    <text evidence="12">The sequence shown here is derived from an EMBL/GenBank/DDBJ whole genome shotgun (WGS) entry which is preliminary data.</text>
</comment>
<proteinExistence type="predicted"/>
<protein>
    <submittedName>
        <fullName evidence="12">Variant surface glycoprotein</fullName>
    </submittedName>
</protein>
<dbReference type="VEuPathDB" id="TriTrypDB:TcIL3000_0_22560"/>
<feature type="chain" id="PRO_5003395109" evidence="10">
    <location>
        <begin position="18"/>
        <end position="339"/>
    </location>
</feature>
<feature type="domain" description="Trypanosome variant surface glycoprotein B-type N-terminal" evidence="11">
    <location>
        <begin position="55"/>
        <end position="275"/>
    </location>
</feature>
<evidence type="ECO:0000256" key="1">
    <source>
        <dbReference type="ARBA" id="ARBA00002523"/>
    </source>
</evidence>
<comment type="function">
    <text evidence="1">VSG forms a coat on the surface of the parasite. The trypanosome evades the immune response of the host by expressing a series of antigenically distinct VSGs from an estimated 1000 VSG genes.</text>
</comment>
<feature type="region of interest" description="Disordered" evidence="9">
    <location>
        <begin position="268"/>
        <end position="309"/>
    </location>
</feature>
<dbReference type="Pfam" id="PF13206">
    <property type="entry name" value="VSG_B"/>
    <property type="match status" value="1"/>
</dbReference>
<evidence type="ECO:0000256" key="2">
    <source>
        <dbReference type="ARBA" id="ARBA00004609"/>
    </source>
</evidence>
<evidence type="ECO:0000256" key="8">
    <source>
        <dbReference type="ARBA" id="ARBA00023288"/>
    </source>
</evidence>
<feature type="compositionally biased region" description="Basic and acidic residues" evidence="9">
    <location>
        <begin position="269"/>
        <end position="282"/>
    </location>
</feature>
<gene>
    <name evidence="12" type="ORF">TCIL3000_0_22560</name>
</gene>
<reference evidence="13" key="1">
    <citation type="submission" date="2011-07" db="EMBL/GenBank/DDBJ databases">
        <title>Divergent evolution of antigenic variation in African trypanosomes.</title>
        <authorList>
            <person name="Jackson A.P."/>
            <person name="Berry A."/>
            <person name="Allison H.C."/>
            <person name="Burton P."/>
            <person name="Anderson J."/>
            <person name="Aslett M."/>
            <person name="Brown R."/>
            <person name="Corton N."/>
            <person name="Harris D."/>
            <person name="Hauser H."/>
            <person name="Gamble J."/>
            <person name="Gilderthorp R."/>
            <person name="McQuillan J."/>
            <person name="Quail M.A."/>
            <person name="Sanders M."/>
            <person name="Van Tonder A."/>
            <person name="Ginger M.L."/>
            <person name="Donelson J.E."/>
            <person name="Field M.C."/>
            <person name="Barry J.D."/>
            <person name="Berriman M."/>
            <person name="Hertz-Fowler C."/>
        </authorList>
    </citation>
    <scope>NUCLEOTIDE SEQUENCE [LARGE SCALE GENOMIC DNA]</scope>
    <source>
        <strain evidence="13">IL3000</strain>
    </source>
</reference>
<evidence type="ECO:0000256" key="6">
    <source>
        <dbReference type="ARBA" id="ARBA00023136"/>
    </source>
</evidence>
<feature type="signal peptide" evidence="10">
    <location>
        <begin position="1"/>
        <end position="17"/>
    </location>
</feature>
<evidence type="ECO:0000256" key="4">
    <source>
        <dbReference type="ARBA" id="ARBA00022622"/>
    </source>
</evidence>
<evidence type="ECO:0000256" key="3">
    <source>
        <dbReference type="ARBA" id="ARBA00022475"/>
    </source>
</evidence>
<name>F9WJD3_TRYCI</name>
<sequence length="339" mass="37156">MKLINVWVVMFMVVVCAEQSSASLNEDHNKEAHKALCDLMKAAVGKWGDRGQGLSEPMKKALGKTLFGREEGERVEDLKGKLPGDYEKVVNEVDSRGLACGQPYEDSYNEPPPRWSGHSAPHDMVCLCTLGKNGWPLNDNQKATTLCGKNANELGGGNDGWSGNGTGITQIKATWTSVATPCLDGVGKGDLKEKLKDFLRKLVQKNTTANPNRYQLGQGTPGDDHACTGTNNLGVCVMYYNSTATYPKPWWTELQNAIPEEEEIQKQLAEQEKQKHKEDAQKSDSSQEAVLKSAPTTTNQTEQNKHDSNLSDTIRKFSIKSGTPISMTSSWLLGALLLI</sequence>
<evidence type="ECO:0000259" key="11">
    <source>
        <dbReference type="Pfam" id="PF13206"/>
    </source>
</evidence>
<evidence type="ECO:0000256" key="7">
    <source>
        <dbReference type="ARBA" id="ARBA00023180"/>
    </source>
</evidence>
<comment type="subcellular location">
    <subcellularLocation>
        <location evidence="2">Cell membrane</location>
        <topology evidence="2">Lipid-anchor</topology>
        <topology evidence="2">GPI-anchor</topology>
    </subcellularLocation>
</comment>
<reference evidence="12 13" key="2">
    <citation type="journal article" date="2012" name="Proc. Natl. Acad. Sci. U.S.A.">
        <title>Antigenic diversity is generated by distinct evolutionary mechanisms in African trypanosome species.</title>
        <authorList>
            <person name="Jackson A.P."/>
            <person name="Berry A."/>
            <person name="Aslett M."/>
            <person name="Allison H.C."/>
            <person name="Burton P."/>
            <person name="Vavrova-Anderson J."/>
            <person name="Brown R."/>
            <person name="Browne H."/>
            <person name="Corton N."/>
            <person name="Hauser H."/>
            <person name="Gamble J."/>
            <person name="Gilderthorp R."/>
            <person name="Marcello L."/>
            <person name="McQuillan J."/>
            <person name="Otto T.D."/>
            <person name="Quail M.A."/>
            <person name="Sanders M.J."/>
            <person name="van Tonder A."/>
            <person name="Ginger M.L."/>
            <person name="Field M.C."/>
            <person name="Barry J.D."/>
            <person name="Hertz-Fowler C."/>
            <person name="Berriman M."/>
        </authorList>
    </citation>
    <scope>NUCLEOTIDE SEQUENCE [LARGE SCALE GENOMIC DNA]</scope>
    <source>
        <strain evidence="12 13">IL3000</strain>
    </source>
</reference>
<keyword evidence="6" id="KW-0472">Membrane</keyword>
<accession>F9WJD3</accession>
<keyword evidence="3" id="KW-1003">Cell membrane</keyword>
<dbReference type="GO" id="GO:0005886">
    <property type="term" value="C:plasma membrane"/>
    <property type="evidence" value="ECO:0007669"/>
    <property type="project" value="UniProtKB-SubCell"/>
</dbReference>
<keyword evidence="4" id="KW-0336">GPI-anchor</keyword>
<evidence type="ECO:0000313" key="13">
    <source>
        <dbReference type="Proteomes" id="UP000000702"/>
    </source>
</evidence>
<evidence type="ECO:0000313" key="12">
    <source>
        <dbReference type="EMBL" id="CCD17437.1"/>
    </source>
</evidence>
<dbReference type="GO" id="GO:0098552">
    <property type="term" value="C:side of membrane"/>
    <property type="evidence" value="ECO:0007669"/>
    <property type="project" value="UniProtKB-KW"/>
</dbReference>
<feature type="compositionally biased region" description="Polar residues" evidence="9">
    <location>
        <begin position="283"/>
        <end position="302"/>
    </location>
</feature>
<evidence type="ECO:0000256" key="10">
    <source>
        <dbReference type="SAM" id="SignalP"/>
    </source>
</evidence>
<dbReference type="AlphaFoldDB" id="F9WJD3"/>
<evidence type="ECO:0000256" key="9">
    <source>
        <dbReference type="SAM" id="MobiDB-lite"/>
    </source>
</evidence>
<keyword evidence="8" id="KW-0449">Lipoprotein</keyword>
<keyword evidence="7" id="KW-0325">Glycoprotein</keyword>
<dbReference type="InterPro" id="IPR025932">
    <property type="entry name" value="Trypano_VSG_B_N_dom"/>
</dbReference>
<keyword evidence="5 10" id="KW-0732">Signal</keyword>
<organism evidence="12 13">
    <name type="scientific">Trypanosoma congolense (strain IL3000)</name>
    <dbReference type="NCBI Taxonomy" id="1068625"/>
    <lineage>
        <taxon>Eukaryota</taxon>
        <taxon>Discoba</taxon>
        <taxon>Euglenozoa</taxon>
        <taxon>Kinetoplastea</taxon>
        <taxon>Metakinetoplastina</taxon>
        <taxon>Trypanosomatida</taxon>
        <taxon>Trypanosomatidae</taxon>
        <taxon>Trypanosoma</taxon>
        <taxon>Nannomonas</taxon>
    </lineage>
</organism>
<keyword evidence="13" id="KW-1185">Reference proteome</keyword>
<dbReference type="Proteomes" id="UP000000702">
    <property type="component" value="Unassembled WGS sequence"/>
</dbReference>